<evidence type="ECO:0000313" key="1">
    <source>
        <dbReference type="EMBL" id="KAI3797746.1"/>
    </source>
</evidence>
<keyword evidence="2" id="KW-1185">Reference proteome</keyword>
<proteinExistence type="predicted"/>
<dbReference type="Proteomes" id="UP001056120">
    <property type="component" value="Linkage Group LG11"/>
</dbReference>
<reference evidence="2" key="1">
    <citation type="journal article" date="2022" name="Mol. Ecol. Resour.">
        <title>The genomes of chicory, endive, great burdock and yacon provide insights into Asteraceae palaeo-polyploidization history and plant inulin production.</title>
        <authorList>
            <person name="Fan W."/>
            <person name="Wang S."/>
            <person name="Wang H."/>
            <person name="Wang A."/>
            <person name="Jiang F."/>
            <person name="Liu H."/>
            <person name="Zhao H."/>
            <person name="Xu D."/>
            <person name="Zhang Y."/>
        </authorList>
    </citation>
    <scope>NUCLEOTIDE SEQUENCE [LARGE SCALE GENOMIC DNA]</scope>
    <source>
        <strain evidence="2">cv. Yunnan</strain>
    </source>
</reference>
<sequence>MDREDRVSFQHESLHSGKSSHCKRFGHTAQNCRLVEQAPTGGGTTDVSGAVIPDISARTAQRTEDLEMQMLGAGRL</sequence>
<name>A0ACB9HR15_9ASTR</name>
<accession>A0ACB9HR15</accession>
<reference evidence="1 2" key="2">
    <citation type="journal article" date="2022" name="Mol. Ecol. Resour.">
        <title>The genomes of chicory, endive, great burdock and yacon provide insights into Asteraceae paleo-polyploidization history and plant inulin production.</title>
        <authorList>
            <person name="Fan W."/>
            <person name="Wang S."/>
            <person name="Wang H."/>
            <person name="Wang A."/>
            <person name="Jiang F."/>
            <person name="Liu H."/>
            <person name="Zhao H."/>
            <person name="Xu D."/>
            <person name="Zhang Y."/>
        </authorList>
    </citation>
    <scope>NUCLEOTIDE SEQUENCE [LARGE SCALE GENOMIC DNA]</scope>
    <source>
        <strain evidence="2">cv. Yunnan</strain>
        <tissue evidence="1">Leaves</tissue>
    </source>
</reference>
<dbReference type="EMBL" id="CM042028">
    <property type="protein sequence ID" value="KAI3797746.1"/>
    <property type="molecule type" value="Genomic_DNA"/>
</dbReference>
<organism evidence="1 2">
    <name type="scientific">Smallanthus sonchifolius</name>
    <dbReference type="NCBI Taxonomy" id="185202"/>
    <lineage>
        <taxon>Eukaryota</taxon>
        <taxon>Viridiplantae</taxon>
        <taxon>Streptophyta</taxon>
        <taxon>Embryophyta</taxon>
        <taxon>Tracheophyta</taxon>
        <taxon>Spermatophyta</taxon>
        <taxon>Magnoliopsida</taxon>
        <taxon>eudicotyledons</taxon>
        <taxon>Gunneridae</taxon>
        <taxon>Pentapetalae</taxon>
        <taxon>asterids</taxon>
        <taxon>campanulids</taxon>
        <taxon>Asterales</taxon>
        <taxon>Asteraceae</taxon>
        <taxon>Asteroideae</taxon>
        <taxon>Heliantheae alliance</taxon>
        <taxon>Millerieae</taxon>
        <taxon>Smallanthus</taxon>
    </lineage>
</organism>
<comment type="caution">
    <text evidence="1">The sequence shown here is derived from an EMBL/GenBank/DDBJ whole genome shotgun (WGS) entry which is preliminary data.</text>
</comment>
<gene>
    <name evidence="1" type="ORF">L1987_33009</name>
</gene>
<evidence type="ECO:0000313" key="2">
    <source>
        <dbReference type="Proteomes" id="UP001056120"/>
    </source>
</evidence>
<protein>
    <submittedName>
        <fullName evidence="1">Uncharacterized protein</fullName>
    </submittedName>
</protein>